<dbReference type="PROSITE" id="PS51257">
    <property type="entry name" value="PROKAR_LIPOPROTEIN"/>
    <property type="match status" value="1"/>
</dbReference>
<proteinExistence type="predicted"/>
<evidence type="ECO:0000313" key="2">
    <source>
        <dbReference type="EMBL" id="PUV24662.1"/>
    </source>
</evidence>
<keyword evidence="1" id="KW-0732">Signal</keyword>
<feature type="chain" id="PRO_5016726665" description="DUF4142 domain-containing protein" evidence="1">
    <location>
        <begin position="25"/>
        <end position="181"/>
    </location>
</feature>
<feature type="signal peptide" evidence="1">
    <location>
        <begin position="1"/>
        <end position="24"/>
    </location>
</feature>
<protein>
    <recommendedName>
        <fullName evidence="4">DUF4142 domain-containing protein</fullName>
    </recommendedName>
</protein>
<dbReference type="AlphaFoldDB" id="A0A363NV20"/>
<dbReference type="Proteomes" id="UP000250831">
    <property type="component" value="Unassembled WGS sequence"/>
</dbReference>
<evidence type="ECO:0000256" key="1">
    <source>
        <dbReference type="SAM" id="SignalP"/>
    </source>
</evidence>
<accession>A0A363NV20</accession>
<sequence>MKINKLFIVAACASTLFASCGETAANRQRQYANASLADGDAFAMIKFVGEEGNYLVNLADVAAKQSASTEVKNVAAKIKEAYATVLPELDGLAKELHVGDAQRGVPAFQTPASIGSDSTAAFNDKAFLALVLEKQGEINSRLSHEEHNTNKEVIHISEESLKKVEEIYKLAGGKVEGHGHH</sequence>
<name>A0A363NV20_9SPHI</name>
<dbReference type="RefSeq" id="WP_108632998.1">
    <property type="nucleotide sequence ID" value="NZ_DAMCKI010000018.1"/>
</dbReference>
<comment type="caution">
    <text evidence="2">The sequence shown here is derived from an EMBL/GenBank/DDBJ whole genome shotgun (WGS) entry which is preliminary data.</text>
</comment>
<dbReference type="EMBL" id="QCXX01000002">
    <property type="protein sequence ID" value="PUV24662.1"/>
    <property type="molecule type" value="Genomic_DNA"/>
</dbReference>
<dbReference type="OrthoDB" id="708090at2"/>
<keyword evidence="3" id="KW-1185">Reference proteome</keyword>
<gene>
    <name evidence="2" type="ORF">DCO56_06680</name>
</gene>
<evidence type="ECO:0008006" key="4">
    <source>
        <dbReference type="Google" id="ProtNLM"/>
    </source>
</evidence>
<organism evidence="2 3">
    <name type="scientific">Sphingobacterium athyrii</name>
    <dbReference type="NCBI Taxonomy" id="2152717"/>
    <lineage>
        <taxon>Bacteria</taxon>
        <taxon>Pseudomonadati</taxon>
        <taxon>Bacteroidota</taxon>
        <taxon>Sphingobacteriia</taxon>
        <taxon>Sphingobacteriales</taxon>
        <taxon>Sphingobacteriaceae</taxon>
        <taxon>Sphingobacterium</taxon>
    </lineage>
</organism>
<reference evidence="2 3" key="1">
    <citation type="submission" date="2018-04" db="EMBL/GenBank/DDBJ databases">
        <title>Sphingobacterium sp. M46 Genome.</title>
        <authorList>
            <person name="Cheng J."/>
            <person name="Li Y."/>
        </authorList>
    </citation>
    <scope>NUCLEOTIDE SEQUENCE [LARGE SCALE GENOMIC DNA]</scope>
    <source>
        <strain evidence="2 3">M46</strain>
    </source>
</reference>
<evidence type="ECO:0000313" key="3">
    <source>
        <dbReference type="Proteomes" id="UP000250831"/>
    </source>
</evidence>